<reference evidence="13" key="1">
    <citation type="submission" date="2015-01" db="EMBL/GenBank/DDBJ databases">
        <title>Transcriptome Assembly of Fopius arisanus.</title>
        <authorList>
            <person name="Geib S."/>
        </authorList>
    </citation>
    <scope>NUCLEOTIDE SEQUENCE</scope>
</reference>
<organism evidence="13">
    <name type="scientific">Fopius arisanus</name>
    <dbReference type="NCBI Taxonomy" id="64838"/>
    <lineage>
        <taxon>Eukaryota</taxon>
        <taxon>Metazoa</taxon>
        <taxon>Ecdysozoa</taxon>
        <taxon>Arthropoda</taxon>
        <taxon>Hexapoda</taxon>
        <taxon>Insecta</taxon>
        <taxon>Pterygota</taxon>
        <taxon>Neoptera</taxon>
        <taxon>Endopterygota</taxon>
        <taxon>Hymenoptera</taxon>
        <taxon>Apocrita</taxon>
        <taxon>Ichneumonoidea</taxon>
        <taxon>Braconidae</taxon>
        <taxon>Opiinae</taxon>
        <taxon>Fopius</taxon>
    </lineage>
</organism>
<evidence type="ECO:0000256" key="12">
    <source>
        <dbReference type="SAM" id="SignalP"/>
    </source>
</evidence>
<evidence type="ECO:0000256" key="3">
    <source>
        <dbReference type="ARBA" id="ARBA00022729"/>
    </source>
</evidence>
<keyword evidence="3 12" id="KW-0732">Signal</keyword>
<keyword evidence="14" id="KW-1185">Reference proteome</keyword>
<dbReference type="GeneID" id="105268658"/>
<evidence type="ECO:0000313" key="15">
    <source>
        <dbReference type="RefSeq" id="XP_011306700.1"/>
    </source>
</evidence>
<feature type="chain" id="PRO_5044541750" evidence="12">
    <location>
        <begin position="21"/>
        <end position="398"/>
    </location>
</feature>
<evidence type="ECO:0000256" key="8">
    <source>
        <dbReference type="ARBA" id="ARBA00024176"/>
    </source>
</evidence>
<dbReference type="AlphaFoldDB" id="A0A0C9RLZ2"/>
<evidence type="ECO:0000256" key="7">
    <source>
        <dbReference type="ARBA" id="ARBA00023228"/>
    </source>
</evidence>
<keyword evidence="4 11" id="KW-1133">Transmembrane helix</keyword>
<dbReference type="EMBL" id="GBYB01009255">
    <property type="protein sequence ID" value="JAG79022.1"/>
    <property type="molecule type" value="Transcribed_RNA"/>
</dbReference>
<evidence type="ECO:0000256" key="4">
    <source>
        <dbReference type="ARBA" id="ARBA00022989"/>
    </source>
</evidence>
<evidence type="ECO:0000256" key="11">
    <source>
        <dbReference type="SAM" id="Phobius"/>
    </source>
</evidence>
<evidence type="ECO:0000256" key="1">
    <source>
        <dbReference type="ARBA" id="ARBA00010599"/>
    </source>
</evidence>
<evidence type="ECO:0000313" key="14">
    <source>
        <dbReference type="Proteomes" id="UP000694866"/>
    </source>
</evidence>
<evidence type="ECO:0000313" key="13">
    <source>
        <dbReference type="EMBL" id="JAG79022.1"/>
    </source>
</evidence>
<dbReference type="RefSeq" id="XP_011306700.1">
    <property type="nucleotide sequence ID" value="XM_011308398.1"/>
</dbReference>
<comment type="function">
    <text evidence="8">Required to protect lysosomal transporter MFSD1 from lysosomal proteolysis and for MFSD1 lysosomal localization.</text>
</comment>
<proteinExistence type="inferred from homology"/>
<keyword evidence="2 11" id="KW-0812">Transmembrane</keyword>
<name>A0A0C9RLZ2_9HYME</name>
<dbReference type="Pfam" id="PF15065">
    <property type="entry name" value="NCU-G1"/>
    <property type="match status" value="1"/>
</dbReference>
<feature type="transmembrane region" description="Helical" evidence="11">
    <location>
        <begin position="366"/>
        <end position="392"/>
    </location>
</feature>
<comment type="similarity">
    <text evidence="1">Belongs to the GLMP family.</text>
</comment>
<sequence>MWNWRYAVIVLGILVESCVGSRRILFSELNPGCGAKCTELNVTTFYLRAQGPNDTLHYLWDFVQRPGILLAVTANSVKLNISWDDYLINQPKSISFTQEPVYTFGVSIEKVLEFDDANDNGHVDTVPDEKVNILRPENFVWSRKSEQGNENFVELHMNGENYYDPMKNISRRGNIRVVLNGFCSLEHSDVMPHMLHSENSTQVDFIIENLEPNKTFTRSRFGMELLIVSQESPQVPMSIDFKKSLDDEHTPGIFEVVELRTPWKLINKGIEEAEAYLQWRPVSYTTSDRDVTSSTDVIHYQLRNCSNIDKKSILYAYYGGHRADLLMEKINITIGSSGDGFYTKTNYSTWTFIVGYGTPPDEQFSYLVIMILSIGVGLPVLIMSVAAFYACVRRLRTS</sequence>
<dbReference type="KEGG" id="fas:105268658"/>
<feature type="signal peptide" evidence="12">
    <location>
        <begin position="1"/>
        <end position="20"/>
    </location>
</feature>
<comment type="subunit">
    <text evidence="10">Interacts (via lumenal domain) with lysosomal protein MFSD1; the interaction starts while both proteins are still in the endoplasmic reticulum and is required for stabilization of MFSD1 in lysosomes but has no direct effect on its targeting to lysosomes or transporter activity.</text>
</comment>
<dbReference type="InterPro" id="IPR029382">
    <property type="entry name" value="NCU-G1"/>
</dbReference>
<protein>
    <submittedName>
        <fullName evidence="15">Lysosomal protein NCU-G1</fullName>
    </submittedName>
    <submittedName>
        <fullName evidence="13">NCUG1_0 protein</fullName>
    </submittedName>
</protein>
<reference evidence="15" key="2">
    <citation type="submission" date="2025-04" db="UniProtKB">
        <authorList>
            <consortium name="RefSeq"/>
        </authorList>
    </citation>
    <scope>IDENTIFICATION</scope>
    <source>
        <strain evidence="15">USDA-PBARC FA_bdor</strain>
        <tissue evidence="15">Whole organism</tissue>
    </source>
</reference>
<accession>A0A9R1TC66</accession>
<keyword evidence="5 11" id="KW-0472">Membrane</keyword>
<keyword evidence="6" id="KW-0325">Glycoprotein</keyword>
<dbReference type="GO" id="GO:0005765">
    <property type="term" value="C:lysosomal membrane"/>
    <property type="evidence" value="ECO:0007669"/>
    <property type="project" value="UniProtKB-SubCell"/>
</dbReference>
<evidence type="ECO:0000256" key="6">
    <source>
        <dbReference type="ARBA" id="ARBA00023180"/>
    </source>
</evidence>
<dbReference type="Proteomes" id="UP000694866">
    <property type="component" value="Unplaced"/>
</dbReference>
<evidence type="ECO:0000256" key="5">
    <source>
        <dbReference type="ARBA" id="ARBA00023136"/>
    </source>
</evidence>
<evidence type="ECO:0000256" key="9">
    <source>
        <dbReference type="ARBA" id="ARBA00024189"/>
    </source>
</evidence>
<evidence type="ECO:0000256" key="10">
    <source>
        <dbReference type="ARBA" id="ARBA00044960"/>
    </source>
</evidence>
<accession>A0A0C9RLZ2</accession>
<dbReference type="PANTHER" id="PTHR31981">
    <property type="entry name" value="GLYCOSYLATED LYSOSOMAL MEMBRANE PROTEIN"/>
    <property type="match status" value="1"/>
</dbReference>
<comment type="subcellular location">
    <subcellularLocation>
        <location evidence="9">Lysosome membrane</location>
        <topology evidence="9">Single-pass type I membrane protein</topology>
        <orientation evidence="9">Lumenal side</orientation>
    </subcellularLocation>
</comment>
<evidence type="ECO:0000256" key="2">
    <source>
        <dbReference type="ARBA" id="ARBA00022692"/>
    </source>
</evidence>
<dbReference type="PANTHER" id="PTHR31981:SF1">
    <property type="entry name" value="GLYCOSYLATED LYSOSOMAL MEMBRANE PROTEIN"/>
    <property type="match status" value="1"/>
</dbReference>
<gene>
    <name evidence="13" type="primary">NCUG1_0</name>
    <name evidence="15" type="synonym">LOC105268658</name>
    <name evidence="13" type="ORF">g.60529</name>
</gene>
<keyword evidence="7" id="KW-0458">Lysosome</keyword>
<dbReference type="OrthoDB" id="6264340at2759"/>